<dbReference type="InterPro" id="IPR038377">
    <property type="entry name" value="Na/Glc_symporter_sf"/>
</dbReference>
<feature type="transmembrane region" description="Helical" evidence="8">
    <location>
        <begin position="450"/>
        <end position="473"/>
    </location>
</feature>
<dbReference type="PROSITE" id="PS50283">
    <property type="entry name" value="NA_SOLUT_SYMP_3"/>
    <property type="match status" value="1"/>
</dbReference>
<name>A0A494XZT7_9BURK</name>
<keyword evidence="3" id="KW-0813">Transport</keyword>
<comment type="subcellular location">
    <subcellularLocation>
        <location evidence="1">Membrane</location>
        <topology evidence="1">Multi-pass membrane protein</topology>
    </subcellularLocation>
</comment>
<comment type="similarity">
    <text evidence="2 7">Belongs to the sodium:solute symporter (SSF) (TC 2.A.21) family.</text>
</comment>
<dbReference type="GO" id="GO:0005886">
    <property type="term" value="C:plasma membrane"/>
    <property type="evidence" value="ECO:0007669"/>
    <property type="project" value="TreeGrafter"/>
</dbReference>
<feature type="transmembrane region" description="Helical" evidence="8">
    <location>
        <begin position="176"/>
        <end position="197"/>
    </location>
</feature>
<dbReference type="Pfam" id="PF00474">
    <property type="entry name" value="SSF"/>
    <property type="match status" value="1"/>
</dbReference>
<dbReference type="InterPro" id="IPR001734">
    <property type="entry name" value="Na/solute_symporter"/>
</dbReference>
<keyword evidence="4 8" id="KW-0812">Transmembrane</keyword>
<evidence type="ECO:0000256" key="7">
    <source>
        <dbReference type="RuleBase" id="RU362091"/>
    </source>
</evidence>
<evidence type="ECO:0000256" key="6">
    <source>
        <dbReference type="ARBA" id="ARBA00023136"/>
    </source>
</evidence>
<feature type="transmembrane region" description="Helical" evidence="8">
    <location>
        <begin position="117"/>
        <end position="136"/>
    </location>
</feature>
<feature type="transmembrane region" description="Helical" evidence="8">
    <location>
        <begin position="269"/>
        <end position="293"/>
    </location>
</feature>
<dbReference type="OrthoDB" id="9810181at2"/>
<feature type="transmembrane region" description="Helical" evidence="8">
    <location>
        <begin position="389"/>
        <end position="410"/>
    </location>
</feature>
<evidence type="ECO:0000256" key="1">
    <source>
        <dbReference type="ARBA" id="ARBA00004141"/>
    </source>
</evidence>
<protein>
    <submittedName>
        <fullName evidence="9">Sodium:solute symporter</fullName>
    </submittedName>
</protein>
<evidence type="ECO:0000256" key="5">
    <source>
        <dbReference type="ARBA" id="ARBA00022989"/>
    </source>
</evidence>
<feature type="transmembrane region" description="Helical" evidence="8">
    <location>
        <begin position="231"/>
        <end position="248"/>
    </location>
</feature>
<feature type="transmembrane region" description="Helical" evidence="8">
    <location>
        <begin position="417"/>
        <end position="438"/>
    </location>
</feature>
<feature type="transmembrane region" description="Helical" evidence="8">
    <location>
        <begin position="148"/>
        <end position="169"/>
    </location>
</feature>
<evidence type="ECO:0000313" key="9">
    <source>
        <dbReference type="EMBL" id="RKP56015.1"/>
    </source>
</evidence>
<sequence length="482" mass="51138">MTVFIAFFVLVTVLGFVAARWKAGDMTQLHEWGLGGRQFGVVISWFLVGGDFYTAYTVIAVPALVYSVGAYGFFALPYTIIVYPFVFAVMPKLWKIAHAKNHITGADYVQGEYGGKWFPAAVAITGIVATMPYIALQLVGMQVVIKSLGVSGEMPLIVAFVILALYTYASGLRAPAMIAFVKDIMIYIVVIAAVIVIPEKLGGYGSVFHAADTFFQAKGGATGIVLKPTQFTAYASLALGSALAAFMYPHTMTAVLSSNSATTVRKNAIFLPAYTILLGLIALLGYMAIAAGVKVTAASDVVPALFNTIFPSWFVGFAAASIAIAALVPAAIMSIGAANLFTRNLWRPLVNPNISPAAEAANAKLVSLVVKFGALLFIIFLPTQYAIDLQLLGGVWILQILPAIVFTLYTRRLSTPGLFLGWLVGIVIGTSLAIIQGLKPVYTVHLGSAAYPLYIGIIALVVNIVVTVVVSAVTPRKAVAHA</sequence>
<comment type="caution">
    <text evidence="9">The sequence shown here is derived from an EMBL/GenBank/DDBJ whole genome shotgun (WGS) entry which is preliminary data.</text>
</comment>
<dbReference type="PANTHER" id="PTHR48086">
    <property type="entry name" value="SODIUM/PROLINE SYMPORTER-RELATED"/>
    <property type="match status" value="1"/>
</dbReference>
<gene>
    <name evidence="9" type="ORF">D7S86_10590</name>
</gene>
<proteinExistence type="inferred from homology"/>
<evidence type="ECO:0000256" key="8">
    <source>
        <dbReference type="SAM" id="Phobius"/>
    </source>
</evidence>
<dbReference type="AlphaFoldDB" id="A0A494XZT7"/>
<dbReference type="RefSeq" id="WP_121086877.1">
    <property type="nucleotide sequence ID" value="NZ_RBZU01000004.1"/>
</dbReference>
<evidence type="ECO:0000256" key="2">
    <source>
        <dbReference type="ARBA" id="ARBA00006434"/>
    </source>
</evidence>
<keyword evidence="6 8" id="KW-0472">Membrane</keyword>
<organism evidence="9 10">
    <name type="scientific">Pararobbsia silviterrae</name>
    <dbReference type="NCBI Taxonomy" id="1792498"/>
    <lineage>
        <taxon>Bacteria</taxon>
        <taxon>Pseudomonadati</taxon>
        <taxon>Pseudomonadota</taxon>
        <taxon>Betaproteobacteria</taxon>
        <taxon>Burkholderiales</taxon>
        <taxon>Burkholderiaceae</taxon>
        <taxon>Pararobbsia</taxon>
    </lineage>
</organism>
<evidence type="ECO:0000256" key="3">
    <source>
        <dbReference type="ARBA" id="ARBA00022448"/>
    </source>
</evidence>
<dbReference type="PANTHER" id="PTHR48086:SF8">
    <property type="entry name" value="MONOCARBOXYLIC ACID PERMEASE"/>
    <property type="match status" value="1"/>
</dbReference>
<evidence type="ECO:0000313" key="10">
    <source>
        <dbReference type="Proteomes" id="UP000270342"/>
    </source>
</evidence>
<feature type="transmembrane region" description="Helical" evidence="8">
    <location>
        <begin position="362"/>
        <end position="383"/>
    </location>
</feature>
<dbReference type="InterPro" id="IPR050277">
    <property type="entry name" value="Sodium:Solute_Symporter"/>
</dbReference>
<dbReference type="Proteomes" id="UP000270342">
    <property type="component" value="Unassembled WGS sequence"/>
</dbReference>
<keyword evidence="5 8" id="KW-1133">Transmembrane helix</keyword>
<dbReference type="EMBL" id="RBZU01000004">
    <property type="protein sequence ID" value="RKP56015.1"/>
    <property type="molecule type" value="Genomic_DNA"/>
</dbReference>
<reference evidence="9 10" key="1">
    <citation type="submission" date="2018-10" db="EMBL/GenBank/DDBJ databases">
        <title>Robbsia sp. DHC34, isolated from soil.</title>
        <authorList>
            <person name="Gao Z.-H."/>
            <person name="Qiu L.-H."/>
        </authorList>
    </citation>
    <scope>NUCLEOTIDE SEQUENCE [LARGE SCALE GENOMIC DNA]</scope>
    <source>
        <strain evidence="9 10">DHC34</strain>
    </source>
</reference>
<keyword evidence="10" id="KW-1185">Reference proteome</keyword>
<dbReference type="Gene3D" id="1.20.1730.10">
    <property type="entry name" value="Sodium/glucose cotransporter"/>
    <property type="match status" value="1"/>
</dbReference>
<accession>A0A494XZT7</accession>
<feature type="transmembrane region" description="Helical" evidence="8">
    <location>
        <begin position="313"/>
        <end position="341"/>
    </location>
</feature>
<dbReference type="GO" id="GO:0022857">
    <property type="term" value="F:transmembrane transporter activity"/>
    <property type="evidence" value="ECO:0007669"/>
    <property type="project" value="InterPro"/>
</dbReference>
<dbReference type="NCBIfam" id="NF046076">
    <property type="entry name" value="monocarbox_MctP"/>
    <property type="match status" value="1"/>
</dbReference>
<evidence type="ECO:0000256" key="4">
    <source>
        <dbReference type="ARBA" id="ARBA00022692"/>
    </source>
</evidence>